<protein>
    <submittedName>
        <fullName evidence="1">Uncharacterized protein</fullName>
    </submittedName>
</protein>
<proteinExistence type="predicted"/>
<dbReference type="Proteomes" id="UP000617734">
    <property type="component" value="Unassembled WGS sequence"/>
</dbReference>
<accession>A0A919FJ12</accession>
<dbReference type="RefSeq" id="WP_229927332.1">
    <property type="nucleotide sequence ID" value="NZ_BNBO01000008.1"/>
</dbReference>
<comment type="caution">
    <text evidence="1">The sequence shown here is derived from an EMBL/GenBank/DDBJ whole genome shotgun (WGS) entry which is preliminary data.</text>
</comment>
<keyword evidence="2" id="KW-1185">Reference proteome</keyword>
<dbReference type="GeneID" id="95352597"/>
<gene>
    <name evidence="1" type="ORF">GCM10018781_21230</name>
</gene>
<evidence type="ECO:0000313" key="2">
    <source>
        <dbReference type="Proteomes" id="UP000617734"/>
    </source>
</evidence>
<name>A0A919FJ12_9ACTN</name>
<dbReference type="AlphaFoldDB" id="A0A919FJ12"/>
<organism evidence="1 2">
    <name type="scientific">Kitasatospora indigofera</name>
    <dbReference type="NCBI Taxonomy" id="67307"/>
    <lineage>
        <taxon>Bacteria</taxon>
        <taxon>Bacillati</taxon>
        <taxon>Actinomycetota</taxon>
        <taxon>Actinomycetes</taxon>
        <taxon>Kitasatosporales</taxon>
        <taxon>Streptomycetaceae</taxon>
        <taxon>Kitasatospora</taxon>
    </lineage>
</organism>
<reference evidence="1" key="1">
    <citation type="journal article" date="2014" name="Int. J. Syst. Evol. Microbiol.">
        <title>Complete genome sequence of Corynebacterium casei LMG S-19264T (=DSM 44701T), isolated from a smear-ripened cheese.</title>
        <authorList>
            <consortium name="US DOE Joint Genome Institute (JGI-PGF)"/>
            <person name="Walter F."/>
            <person name="Albersmeier A."/>
            <person name="Kalinowski J."/>
            <person name="Ruckert C."/>
        </authorList>
    </citation>
    <scope>NUCLEOTIDE SEQUENCE</scope>
    <source>
        <strain evidence="1">JCM 4646</strain>
    </source>
</reference>
<sequence length="140" mass="15121">MDQTRSLPARPTVDWREGRAEEAAALAAGTLDPEHAHLAQLFPDSMLEATDAVLAAFEADTASWGAAPSDERILGAVERVVLALNAVNEEHDGAAYETDERERLCAYIDEVLIAAGVEVGALAARQGLGRHEITDAWRDW</sequence>
<dbReference type="EMBL" id="BNBO01000008">
    <property type="protein sequence ID" value="GHH66835.1"/>
    <property type="molecule type" value="Genomic_DNA"/>
</dbReference>
<reference evidence="1" key="2">
    <citation type="submission" date="2020-09" db="EMBL/GenBank/DDBJ databases">
        <authorList>
            <person name="Sun Q."/>
            <person name="Ohkuma M."/>
        </authorList>
    </citation>
    <scope>NUCLEOTIDE SEQUENCE</scope>
    <source>
        <strain evidence="1">JCM 4646</strain>
    </source>
</reference>
<evidence type="ECO:0000313" key="1">
    <source>
        <dbReference type="EMBL" id="GHH66835.1"/>
    </source>
</evidence>